<dbReference type="Proteomes" id="UP000231581">
    <property type="component" value="Unassembled WGS sequence"/>
</dbReference>
<dbReference type="PANTHER" id="PTHR10584">
    <property type="entry name" value="SUGAR KINASE"/>
    <property type="match status" value="1"/>
</dbReference>
<evidence type="ECO:0000256" key="2">
    <source>
        <dbReference type="ARBA" id="ARBA00022777"/>
    </source>
</evidence>
<sequence length="333" mass="35742">MKYDVITIGSATQDVFIRSKALEEQKDPLVPDGIDVCVPLGSKIGIDELTFSTGGGATNAATTFSRLGLKTACIARIGKDVIGQAIKAEIKKEKIDTKFLQIDPKEKTGYSVVLLDRTGRRGILTHRGAAQNLQAKELPLKKTTCRWLYLTSFGGDTKLAKEVITSGKRIGAKISWNPGGKELAKGLRALRPLIKEIDVLHVNREEAAQLTELPPRHLQDVIKKLAGFFHGILVVTDGSHGAYVHADGKTFFVGTLKGKPINTTGAGDAFGSGFIAALAKGKDLETALRIAALNADGVVKSMGAKAGILRSLPKKNAVEKIKVTQVRAEIKKR</sequence>
<dbReference type="AlphaFoldDB" id="A0A2H0BR63"/>
<feature type="domain" description="Carbohydrate kinase PfkB" evidence="3">
    <location>
        <begin position="47"/>
        <end position="306"/>
    </location>
</feature>
<reference evidence="4 5" key="1">
    <citation type="submission" date="2017-09" db="EMBL/GenBank/DDBJ databases">
        <title>Depth-based differentiation of microbial function through sediment-hosted aquifers and enrichment of novel symbionts in the deep terrestrial subsurface.</title>
        <authorList>
            <person name="Probst A.J."/>
            <person name="Ladd B."/>
            <person name="Jarett J.K."/>
            <person name="Geller-Mcgrath D.E."/>
            <person name="Sieber C.M."/>
            <person name="Emerson J.B."/>
            <person name="Anantharaman K."/>
            <person name="Thomas B.C."/>
            <person name="Malmstrom R."/>
            <person name="Stieglmeier M."/>
            <person name="Klingl A."/>
            <person name="Woyke T."/>
            <person name="Ryan C.M."/>
            <person name="Banfield J.F."/>
        </authorList>
    </citation>
    <scope>NUCLEOTIDE SEQUENCE [LARGE SCALE GENOMIC DNA]</scope>
    <source>
        <strain evidence="4">CG22_combo_CG10-13_8_21_14_all_47_17</strain>
    </source>
</reference>
<dbReference type="Pfam" id="PF00294">
    <property type="entry name" value="PfkB"/>
    <property type="match status" value="1"/>
</dbReference>
<dbReference type="Gene3D" id="3.40.1190.20">
    <property type="match status" value="1"/>
</dbReference>
<evidence type="ECO:0000313" key="4">
    <source>
        <dbReference type="EMBL" id="PIP60176.1"/>
    </source>
</evidence>
<keyword evidence="1" id="KW-0808">Transferase</keyword>
<dbReference type="SUPFAM" id="SSF53613">
    <property type="entry name" value="Ribokinase-like"/>
    <property type="match status" value="1"/>
</dbReference>
<dbReference type="GO" id="GO:0016301">
    <property type="term" value="F:kinase activity"/>
    <property type="evidence" value="ECO:0007669"/>
    <property type="project" value="UniProtKB-KW"/>
</dbReference>
<proteinExistence type="predicted"/>
<protein>
    <recommendedName>
        <fullName evidence="3">Carbohydrate kinase PfkB domain-containing protein</fullName>
    </recommendedName>
</protein>
<dbReference type="InterPro" id="IPR011611">
    <property type="entry name" value="PfkB_dom"/>
</dbReference>
<dbReference type="PANTHER" id="PTHR10584:SF166">
    <property type="entry name" value="RIBOKINASE"/>
    <property type="match status" value="1"/>
</dbReference>
<name>A0A2H0BR63_9BACT</name>
<evidence type="ECO:0000313" key="5">
    <source>
        <dbReference type="Proteomes" id="UP000231581"/>
    </source>
</evidence>
<accession>A0A2H0BR63</accession>
<dbReference type="InterPro" id="IPR029056">
    <property type="entry name" value="Ribokinase-like"/>
</dbReference>
<comment type="caution">
    <text evidence="4">The sequence shown here is derived from an EMBL/GenBank/DDBJ whole genome shotgun (WGS) entry which is preliminary data.</text>
</comment>
<gene>
    <name evidence="4" type="ORF">COX00_04600</name>
</gene>
<organism evidence="4 5">
    <name type="scientific">Candidatus Uhrbacteria bacterium CG22_combo_CG10-13_8_21_14_all_47_17</name>
    <dbReference type="NCBI Taxonomy" id="1975041"/>
    <lineage>
        <taxon>Bacteria</taxon>
        <taxon>Candidatus Uhriibacteriota</taxon>
    </lineage>
</organism>
<evidence type="ECO:0000259" key="3">
    <source>
        <dbReference type="Pfam" id="PF00294"/>
    </source>
</evidence>
<evidence type="ECO:0000256" key="1">
    <source>
        <dbReference type="ARBA" id="ARBA00022679"/>
    </source>
</evidence>
<dbReference type="PROSITE" id="PS00584">
    <property type="entry name" value="PFKB_KINASES_2"/>
    <property type="match status" value="1"/>
</dbReference>
<dbReference type="EMBL" id="PCSZ01000078">
    <property type="protein sequence ID" value="PIP60176.1"/>
    <property type="molecule type" value="Genomic_DNA"/>
</dbReference>
<keyword evidence="2" id="KW-0418">Kinase</keyword>
<dbReference type="InterPro" id="IPR002173">
    <property type="entry name" value="Carboh/pur_kinase_PfkB_CS"/>
</dbReference>